<dbReference type="Proteomes" id="UP001529510">
    <property type="component" value="Unassembled WGS sequence"/>
</dbReference>
<feature type="non-terminal residue" evidence="2">
    <location>
        <position position="81"/>
    </location>
</feature>
<comment type="caution">
    <text evidence="2">The sequence shown here is derived from an EMBL/GenBank/DDBJ whole genome shotgun (WGS) entry which is preliminary data.</text>
</comment>
<evidence type="ECO:0000256" key="1">
    <source>
        <dbReference type="SAM" id="MobiDB-lite"/>
    </source>
</evidence>
<keyword evidence="3" id="KW-1185">Reference proteome</keyword>
<gene>
    <name evidence="2" type="ORF">M9458_043714</name>
</gene>
<protein>
    <submittedName>
        <fullName evidence="2">Uncharacterized protein</fullName>
    </submittedName>
</protein>
<evidence type="ECO:0000313" key="2">
    <source>
        <dbReference type="EMBL" id="KAL0159989.1"/>
    </source>
</evidence>
<organism evidence="2 3">
    <name type="scientific">Cirrhinus mrigala</name>
    <name type="common">Mrigala</name>
    <dbReference type="NCBI Taxonomy" id="683832"/>
    <lineage>
        <taxon>Eukaryota</taxon>
        <taxon>Metazoa</taxon>
        <taxon>Chordata</taxon>
        <taxon>Craniata</taxon>
        <taxon>Vertebrata</taxon>
        <taxon>Euteleostomi</taxon>
        <taxon>Actinopterygii</taxon>
        <taxon>Neopterygii</taxon>
        <taxon>Teleostei</taxon>
        <taxon>Ostariophysi</taxon>
        <taxon>Cypriniformes</taxon>
        <taxon>Cyprinidae</taxon>
        <taxon>Labeoninae</taxon>
        <taxon>Labeonini</taxon>
        <taxon>Cirrhinus</taxon>
    </lineage>
</organism>
<feature type="region of interest" description="Disordered" evidence="1">
    <location>
        <begin position="48"/>
        <end position="81"/>
    </location>
</feature>
<accession>A0ABD0NDB2</accession>
<evidence type="ECO:0000313" key="3">
    <source>
        <dbReference type="Proteomes" id="UP001529510"/>
    </source>
</evidence>
<sequence length="81" mass="9099">PPSVWWARHGSDKWFILLWRHGWWIPRLRLGPPTLRLCPGSWLSRLHHRPTSSTGLPRPSGSALVGHRPAIASGLHSSTTP</sequence>
<reference evidence="2 3" key="1">
    <citation type="submission" date="2024-05" db="EMBL/GenBank/DDBJ databases">
        <title>Genome sequencing and assembly of Indian major carp, Cirrhinus mrigala (Hamilton, 1822).</title>
        <authorList>
            <person name="Mohindra V."/>
            <person name="Chowdhury L.M."/>
            <person name="Lal K."/>
            <person name="Jena J.K."/>
        </authorList>
    </citation>
    <scope>NUCLEOTIDE SEQUENCE [LARGE SCALE GENOMIC DNA]</scope>
    <source>
        <strain evidence="2">CM1030</strain>
        <tissue evidence="2">Blood</tissue>
    </source>
</reference>
<dbReference type="AlphaFoldDB" id="A0ABD0NDB2"/>
<feature type="non-terminal residue" evidence="2">
    <location>
        <position position="1"/>
    </location>
</feature>
<name>A0ABD0NDB2_CIRMR</name>
<proteinExistence type="predicted"/>
<dbReference type="EMBL" id="JAMKFB020000022">
    <property type="protein sequence ID" value="KAL0159989.1"/>
    <property type="molecule type" value="Genomic_DNA"/>
</dbReference>